<organism evidence="1 2">
    <name type="scientific">Boeremia exigua</name>
    <dbReference type="NCBI Taxonomy" id="749465"/>
    <lineage>
        <taxon>Eukaryota</taxon>
        <taxon>Fungi</taxon>
        <taxon>Dikarya</taxon>
        <taxon>Ascomycota</taxon>
        <taxon>Pezizomycotina</taxon>
        <taxon>Dothideomycetes</taxon>
        <taxon>Pleosporomycetidae</taxon>
        <taxon>Pleosporales</taxon>
        <taxon>Pleosporineae</taxon>
        <taxon>Didymellaceae</taxon>
        <taxon>Boeremia</taxon>
    </lineage>
</organism>
<proteinExistence type="predicted"/>
<evidence type="ECO:0000313" key="1">
    <source>
        <dbReference type="EMBL" id="KAJ8115183.1"/>
    </source>
</evidence>
<dbReference type="EMBL" id="JAPHNI010000153">
    <property type="protein sequence ID" value="KAJ8115183.1"/>
    <property type="molecule type" value="Genomic_DNA"/>
</dbReference>
<gene>
    <name evidence="1" type="ORF">OPT61_g3109</name>
</gene>
<evidence type="ECO:0000313" key="2">
    <source>
        <dbReference type="Proteomes" id="UP001153331"/>
    </source>
</evidence>
<dbReference type="Proteomes" id="UP001153331">
    <property type="component" value="Unassembled WGS sequence"/>
</dbReference>
<comment type="caution">
    <text evidence="1">The sequence shown here is derived from an EMBL/GenBank/DDBJ whole genome shotgun (WGS) entry which is preliminary data.</text>
</comment>
<keyword evidence="2" id="KW-1185">Reference proteome</keyword>
<reference evidence="1" key="1">
    <citation type="submission" date="2022-11" db="EMBL/GenBank/DDBJ databases">
        <title>Genome Sequence of Boeremia exigua.</title>
        <authorList>
            <person name="Buettner E."/>
        </authorList>
    </citation>
    <scope>NUCLEOTIDE SEQUENCE</scope>
    <source>
        <strain evidence="1">CU02</strain>
    </source>
</reference>
<accession>A0ACC2IJ81</accession>
<sequence length="434" mass="47651">MKLDRSAKPRPTSTGSAPSQSLFHTNLVARRVVKRGQHCVMDASTRLYARLGQIPESPDDPESLEDLIVCAFGAFERYYLCWKTKGGDYRQDGYDLPPALSEWLNPTDGTTRDWASLQVVFGRGEEYFASDQNGKLEFKEPEVKKTLEEGEKEKMDRQAVRRSRTVSFLRPLSQASSRSEVSDGEMLSRNRRTSSISSQRASRPPSLSYSTTGSEVSSSQLGEPHIQDPTVEAKSALSSEFTAATNGDMASKAVAPAHAAEPTNSDGQSTDVSALPQDIVPAPAHLDLLENHSNRTGITSIPEEQIEATSTYRDLSKECTCGCHEAPLSYAKRPTYVNASVQTDPTCASPRKPLRVDTHSASTWGGTKFKAVSRDVQTPDFDSSFCAAPFAMGRMTNYFGKPGYQLGDSLAGGYYIREETVYTYQEEFGDQPVA</sequence>
<name>A0ACC2IJ81_9PLEO</name>
<protein>
    <submittedName>
        <fullName evidence="1">Uncharacterized protein</fullName>
    </submittedName>
</protein>